<proteinExistence type="predicted"/>
<sequence length="132" mass="14849">MGDKPIVRDIKQAISQDLQKRYSTVEEKNTLHTASVLDPRFKSLPFLTTEDISDIYSRLVVEAASLQPTIRQEETSSASGEMDGQELEEPKPKIRSGLADLLGETFSTTAPQRSPFTQAEDEVKRYQVLHCH</sequence>
<reference evidence="2 3" key="1">
    <citation type="submission" date="2024-02" db="EMBL/GenBank/DDBJ databases">
        <title>Chromosome-level genome assembly of the Eurasian Minnow (Phoxinus phoxinus).</title>
        <authorList>
            <person name="Oriowo T.O."/>
            <person name="Martin S."/>
            <person name="Stange M."/>
            <person name="Chrysostomakis Y."/>
            <person name="Brown T."/>
            <person name="Winkler S."/>
            <person name="Kukowka S."/>
            <person name="Myers E.W."/>
            <person name="Bohne A."/>
        </authorList>
    </citation>
    <scope>NUCLEOTIDE SEQUENCE [LARGE SCALE GENOMIC DNA]</scope>
    <source>
        <strain evidence="2">ZFMK-TIS-60720</strain>
        <tissue evidence="2">Whole Organism</tissue>
    </source>
</reference>
<protein>
    <submittedName>
        <fullName evidence="2">Uncharacterized protein</fullName>
    </submittedName>
</protein>
<evidence type="ECO:0000256" key="1">
    <source>
        <dbReference type="SAM" id="MobiDB-lite"/>
    </source>
</evidence>
<dbReference type="Proteomes" id="UP001364617">
    <property type="component" value="Unassembled WGS sequence"/>
</dbReference>
<dbReference type="EMBL" id="JAYKXH010000002">
    <property type="protein sequence ID" value="KAK7174304.1"/>
    <property type="molecule type" value="Genomic_DNA"/>
</dbReference>
<organism evidence="2 3">
    <name type="scientific">Phoxinus phoxinus</name>
    <name type="common">Eurasian minnow</name>
    <dbReference type="NCBI Taxonomy" id="58324"/>
    <lineage>
        <taxon>Eukaryota</taxon>
        <taxon>Metazoa</taxon>
        <taxon>Chordata</taxon>
        <taxon>Craniata</taxon>
        <taxon>Vertebrata</taxon>
        <taxon>Euteleostomi</taxon>
        <taxon>Actinopterygii</taxon>
        <taxon>Neopterygii</taxon>
        <taxon>Teleostei</taxon>
        <taxon>Ostariophysi</taxon>
        <taxon>Cypriniformes</taxon>
        <taxon>Leuciscidae</taxon>
        <taxon>Phoxininae</taxon>
        <taxon>Phoxinus</taxon>
    </lineage>
</organism>
<keyword evidence="3" id="KW-1185">Reference proteome</keyword>
<accession>A0AAN9HFV5</accession>
<comment type="caution">
    <text evidence="2">The sequence shown here is derived from an EMBL/GenBank/DDBJ whole genome shotgun (WGS) entry which is preliminary data.</text>
</comment>
<evidence type="ECO:0000313" key="3">
    <source>
        <dbReference type="Proteomes" id="UP001364617"/>
    </source>
</evidence>
<gene>
    <name evidence="2" type="ORF">R3I93_001496</name>
</gene>
<evidence type="ECO:0000313" key="2">
    <source>
        <dbReference type="EMBL" id="KAK7174304.1"/>
    </source>
</evidence>
<feature type="compositionally biased region" description="Polar residues" evidence="1">
    <location>
        <begin position="69"/>
        <end position="79"/>
    </location>
</feature>
<name>A0AAN9HFV5_9TELE</name>
<feature type="region of interest" description="Disordered" evidence="1">
    <location>
        <begin position="69"/>
        <end position="91"/>
    </location>
</feature>
<dbReference type="AlphaFoldDB" id="A0AAN9HFV5"/>